<dbReference type="EMBL" id="VSWC01000132">
    <property type="protein sequence ID" value="KAA1079203.1"/>
    <property type="molecule type" value="Genomic_DNA"/>
</dbReference>
<organism evidence="2 3">
    <name type="scientific">Puccinia graminis f. sp. tritici</name>
    <dbReference type="NCBI Taxonomy" id="56615"/>
    <lineage>
        <taxon>Eukaryota</taxon>
        <taxon>Fungi</taxon>
        <taxon>Dikarya</taxon>
        <taxon>Basidiomycota</taxon>
        <taxon>Pucciniomycotina</taxon>
        <taxon>Pucciniomycetes</taxon>
        <taxon>Pucciniales</taxon>
        <taxon>Pucciniaceae</taxon>
        <taxon>Puccinia</taxon>
    </lineage>
</organism>
<accession>A0A5B0MS51</accession>
<gene>
    <name evidence="2" type="ORF">PGT21_003709</name>
</gene>
<evidence type="ECO:0000313" key="2">
    <source>
        <dbReference type="EMBL" id="KAA1079203.1"/>
    </source>
</evidence>
<protein>
    <submittedName>
        <fullName evidence="2">Uncharacterized protein</fullName>
    </submittedName>
</protein>
<dbReference type="AlphaFoldDB" id="A0A5B0MS51"/>
<sequence>MEAQPTPAWQPAGVRTHPEASAARSEPVPSSSDREYDSVMRNVYGRDLEQMTGGGLLNQHRRKPKRLSYWLRGDSNSSWPRLLLLALFRYLNTLILRIPLIHWPDHRCHLEDFKFQYPPAANGGGHTEETY</sequence>
<reference evidence="2 3" key="1">
    <citation type="submission" date="2019-05" db="EMBL/GenBank/DDBJ databases">
        <title>Emergence of the Ug99 lineage of the wheat stem rust pathogen through somatic hybridization.</title>
        <authorList>
            <person name="Li F."/>
            <person name="Upadhyaya N.M."/>
            <person name="Sperschneider J."/>
            <person name="Matny O."/>
            <person name="Nguyen-Phuc H."/>
            <person name="Mago R."/>
            <person name="Raley C."/>
            <person name="Miller M.E."/>
            <person name="Silverstein K.A.T."/>
            <person name="Henningsen E."/>
            <person name="Hirsch C.D."/>
            <person name="Visser B."/>
            <person name="Pretorius Z.A."/>
            <person name="Steffenson B.J."/>
            <person name="Schwessinger B."/>
            <person name="Dodds P.N."/>
            <person name="Figueroa M."/>
        </authorList>
    </citation>
    <scope>NUCLEOTIDE SEQUENCE [LARGE SCALE GENOMIC DNA]</scope>
    <source>
        <strain evidence="2">21-0</strain>
    </source>
</reference>
<evidence type="ECO:0000313" key="3">
    <source>
        <dbReference type="Proteomes" id="UP000324748"/>
    </source>
</evidence>
<name>A0A5B0MS51_PUCGR</name>
<evidence type="ECO:0000256" key="1">
    <source>
        <dbReference type="SAM" id="MobiDB-lite"/>
    </source>
</evidence>
<proteinExistence type="predicted"/>
<dbReference type="Proteomes" id="UP000324748">
    <property type="component" value="Unassembled WGS sequence"/>
</dbReference>
<feature type="region of interest" description="Disordered" evidence="1">
    <location>
        <begin position="1"/>
        <end position="37"/>
    </location>
</feature>
<comment type="caution">
    <text evidence="2">The sequence shown here is derived from an EMBL/GenBank/DDBJ whole genome shotgun (WGS) entry which is preliminary data.</text>
</comment>
<keyword evidence="3" id="KW-1185">Reference proteome</keyword>